<proteinExistence type="inferred from homology"/>
<comment type="function">
    <text evidence="2">Catalyzes the reduction of dTDP-6-deoxy-L-lyxo-4-hexulose to yield dTDP-L-rhamnose.</text>
</comment>
<protein>
    <recommendedName>
        <fullName evidence="2">dTDP-4-dehydrorhamnose reductase</fullName>
        <ecNumber evidence="2">1.1.1.133</ecNumber>
    </recommendedName>
</protein>
<keyword evidence="2" id="KW-0521">NADP</keyword>
<comment type="similarity">
    <text evidence="1 2">Belongs to the dTDP-4-dehydrorhamnose reductase family.</text>
</comment>
<dbReference type="Pfam" id="PF04321">
    <property type="entry name" value="RmlD_sub_bind"/>
    <property type="match status" value="1"/>
</dbReference>
<dbReference type="Gene3D" id="3.40.50.720">
    <property type="entry name" value="NAD(P)-binding Rossmann-like Domain"/>
    <property type="match status" value="1"/>
</dbReference>
<reference evidence="4 5" key="1">
    <citation type="journal article" date="2018" name="ISME J.">
        <title>A methanotrophic archaeon couples anaerobic oxidation of methane to Fe(III) reduction.</title>
        <authorList>
            <person name="Cai C."/>
            <person name="Leu A.O."/>
            <person name="Xie G.J."/>
            <person name="Guo J."/>
            <person name="Feng Y."/>
            <person name="Zhao J.X."/>
            <person name="Tyson G.W."/>
            <person name="Yuan Z."/>
            <person name="Hu S."/>
        </authorList>
    </citation>
    <scope>NUCLEOTIDE SEQUENCE [LARGE SCALE GENOMIC DNA]</scope>
    <source>
        <strain evidence="4">FeB_12</strain>
    </source>
</reference>
<evidence type="ECO:0000313" key="5">
    <source>
        <dbReference type="Proteomes" id="UP000250918"/>
    </source>
</evidence>
<dbReference type="EC" id="1.1.1.133" evidence="2"/>
<feature type="domain" description="RmlD-like substrate binding" evidence="3">
    <location>
        <begin position="3"/>
        <end position="149"/>
    </location>
</feature>
<name>A0A855X1C0_9BACT</name>
<keyword evidence="2" id="KW-0560">Oxidoreductase</keyword>
<sequence>MLDNHIIIRIAWVYGANGRNFVKTIVRLGREQMDHVARQLPAAPLQVVNDQIGNPTCTIDIVHQTDRVLQSGLYGVFHSTSENPVSWYEFTRDVFDELKMTVNVRPCTTEEFKRAAKRPANSALENARLKEARINVMRDYRQALHEFVALHKENLLQ</sequence>
<evidence type="ECO:0000256" key="2">
    <source>
        <dbReference type="RuleBase" id="RU364082"/>
    </source>
</evidence>
<dbReference type="GO" id="GO:0008831">
    <property type="term" value="F:dTDP-4-dehydrorhamnose reductase activity"/>
    <property type="evidence" value="ECO:0007669"/>
    <property type="project" value="UniProtKB-EC"/>
</dbReference>
<dbReference type="InterPro" id="IPR029903">
    <property type="entry name" value="RmlD-like-bd"/>
</dbReference>
<accession>A0A855X1C0</accession>
<gene>
    <name evidence="4" type="ORF">C3F09_08665</name>
</gene>
<dbReference type="AlphaFoldDB" id="A0A855X1C0"/>
<evidence type="ECO:0000259" key="3">
    <source>
        <dbReference type="Pfam" id="PF04321"/>
    </source>
</evidence>
<dbReference type="Proteomes" id="UP000250918">
    <property type="component" value="Unassembled WGS sequence"/>
</dbReference>
<evidence type="ECO:0000256" key="1">
    <source>
        <dbReference type="ARBA" id="ARBA00010944"/>
    </source>
</evidence>
<dbReference type="PANTHER" id="PTHR10491">
    <property type="entry name" value="DTDP-4-DEHYDRORHAMNOSE REDUCTASE"/>
    <property type="match status" value="1"/>
</dbReference>
<dbReference type="Gene3D" id="3.90.25.10">
    <property type="entry name" value="UDP-galactose 4-epimerase, domain 1"/>
    <property type="match status" value="1"/>
</dbReference>
<dbReference type="SUPFAM" id="SSF51735">
    <property type="entry name" value="NAD(P)-binding Rossmann-fold domains"/>
    <property type="match status" value="1"/>
</dbReference>
<evidence type="ECO:0000313" key="4">
    <source>
        <dbReference type="EMBL" id="PWB70815.1"/>
    </source>
</evidence>
<dbReference type="PANTHER" id="PTHR10491:SF4">
    <property type="entry name" value="METHIONINE ADENOSYLTRANSFERASE 2 SUBUNIT BETA"/>
    <property type="match status" value="1"/>
</dbReference>
<dbReference type="EMBL" id="PQAP01000135">
    <property type="protein sequence ID" value="PWB70815.1"/>
    <property type="molecule type" value="Genomic_DNA"/>
</dbReference>
<comment type="pathway">
    <text evidence="2">Carbohydrate biosynthesis; dTDP-L-rhamnose biosynthesis.</text>
</comment>
<comment type="caution">
    <text evidence="4">The sequence shown here is derived from an EMBL/GenBank/DDBJ whole genome shotgun (WGS) entry which is preliminary data.</text>
</comment>
<dbReference type="UniPathway" id="UPA00124"/>
<dbReference type="GO" id="GO:0019305">
    <property type="term" value="P:dTDP-rhamnose biosynthetic process"/>
    <property type="evidence" value="ECO:0007669"/>
    <property type="project" value="UniProtKB-UniPathway"/>
</dbReference>
<organism evidence="4 5">
    <name type="scientific">candidate division GN15 bacterium</name>
    <dbReference type="NCBI Taxonomy" id="2072418"/>
    <lineage>
        <taxon>Bacteria</taxon>
        <taxon>candidate division GN15</taxon>
    </lineage>
</organism>
<dbReference type="InterPro" id="IPR036291">
    <property type="entry name" value="NAD(P)-bd_dom_sf"/>
</dbReference>
<dbReference type="GO" id="GO:0005829">
    <property type="term" value="C:cytosol"/>
    <property type="evidence" value="ECO:0007669"/>
    <property type="project" value="TreeGrafter"/>
</dbReference>
<dbReference type="InterPro" id="IPR005913">
    <property type="entry name" value="dTDP_dehydrorham_reduct"/>
</dbReference>